<dbReference type="EMBL" id="CP011502">
    <property type="protein sequence ID" value="ALX03896.1"/>
    <property type="molecule type" value="Genomic_DNA"/>
</dbReference>
<organism evidence="1 2">
    <name type="scientific">Aeromicrobium erythreum</name>
    <dbReference type="NCBI Taxonomy" id="2041"/>
    <lineage>
        <taxon>Bacteria</taxon>
        <taxon>Bacillati</taxon>
        <taxon>Actinomycetota</taxon>
        <taxon>Actinomycetes</taxon>
        <taxon>Propionibacteriales</taxon>
        <taxon>Nocardioidaceae</taxon>
        <taxon>Aeromicrobium</taxon>
    </lineage>
</organism>
<evidence type="ECO:0008006" key="3">
    <source>
        <dbReference type="Google" id="ProtNLM"/>
    </source>
</evidence>
<dbReference type="PATRIC" id="fig|2041.4.peg.804"/>
<proteinExistence type="predicted"/>
<evidence type="ECO:0000313" key="2">
    <source>
        <dbReference type="Proteomes" id="UP000067689"/>
    </source>
</evidence>
<evidence type="ECO:0000313" key="1">
    <source>
        <dbReference type="EMBL" id="ALX03896.1"/>
    </source>
</evidence>
<dbReference type="KEGG" id="aer:AERYTH_03850"/>
<keyword evidence="2" id="KW-1185">Reference proteome</keyword>
<sequence>MLARPAVALAAVLLAGCGAETDAEDERSAAPSAPPQAEQAQAVLDAAVRKQLALNEGAFAVRVLDGEPKANEGVVTAVLWDRSLGVAAATFTTEADGPTQVRVVDDAVWTTVLSEGGRVSGCWSRTDAAGTFAARPGSDEVDPGWPLADLFEASKATELSNDDGQVVTVQVPARVAVALVLGAVRPIELEGERADEPVEARVAIYSGRLDHVEIDPEVLGDTGDAAVDRLARSAAEDGLDFRIEINPTAENLRVAAPQPACR</sequence>
<dbReference type="AlphaFoldDB" id="A0A0U3SZG9"/>
<dbReference type="Proteomes" id="UP000067689">
    <property type="component" value="Chromosome"/>
</dbReference>
<reference evidence="1 2" key="1">
    <citation type="journal article" date="1991" name="Int. J. Syst. Bacteriol.">
        <title>Description of the erythromycin-producing bacterium Arthrobacter sp. strain NRRL B-3381 as Aeromicrobium erythreum gen. nov., sp. nov.</title>
        <authorList>
            <person name="Miller E.S."/>
            <person name="Woese C.R."/>
            <person name="Brenner S."/>
        </authorList>
    </citation>
    <scope>NUCLEOTIDE SEQUENCE [LARGE SCALE GENOMIC DNA]</scope>
    <source>
        <strain evidence="1 2">AR18</strain>
    </source>
</reference>
<name>A0A0U3SZG9_9ACTN</name>
<gene>
    <name evidence="1" type="ORF">AERYTH_03850</name>
</gene>
<accession>A0A0U3SZG9</accession>
<dbReference type="PROSITE" id="PS51257">
    <property type="entry name" value="PROKAR_LIPOPROTEIN"/>
    <property type="match status" value="1"/>
</dbReference>
<protein>
    <recommendedName>
        <fullName evidence="3">Lipoprotein</fullName>
    </recommendedName>
</protein>
<dbReference type="STRING" id="2041.AERYTH_03850"/>